<dbReference type="Pfam" id="PF07761">
    <property type="entry name" value="DUF1617"/>
    <property type="match status" value="1"/>
</dbReference>
<dbReference type="Proteomes" id="UP000594961">
    <property type="component" value="Chromosome"/>
</dbReference>
<accession>A0A7M1QYE8</accession>
<organism evidence="1 2">
    <name type="scientific">Trueperella pecoris</name>
    <dbReference type="NCBI Taxonomy" id="2733571"/>
    <lineage>
        <taxon>Bacteria</taxon>
        <taxon>Bacillati</taxon>
        <taxon>Actinomycetota</taxon>
        <taxon>Actinomycetes</taxon>
        <taxon>Actinomycetales</taxon>
        <taxon>Actinomycetaceae</taxon>
        <taxon>Trueperella</taxon>
    </lineage>
</organism>
<evidence type="ECO:0000313" key="1">
    <source>
        <dbReference type="EMBL" id="QOR46886.1"/>
    </source>
</evidence>
<dbReference type="InterPro" id="IPR011675">
    <property type="entry name" value="DUF1617"/>
</dbReference>
<evidence type="ECO:0000313" key="2">
    <source>
        <dbReference type="Proteomes" id="UP000594961"/>
    </source>
</evidence>
<reference evidence="1 2" key="1">
    <citation type="submission" date="2020-10" db="EMBL/GenBank/DDBJ databases">
        <title>Trueperella pecoris sp. nov. isolated from bovine and porcine specimens.</title>
        <authorList>
            <person name="Schoenecker L."/>
            <person name="Schnydrig P."/>
            <person name="Brodard I."/>
            <person name="Thomann A."/>
            <person name="Hemphill A."/>
            <person name="Rodriguez-Campos S."/>
            <person name="Perreten V."/>
            <person name="Jores J."/>
            <person name="Kittl S."/>
        </authorList>
    </citation>
    <scope>NUCLEOTIDE SEQUENCE [LARGE SCALE GENOMIC DNA]</scope>
    <source>
        <strain evidence="1 2">19OD0592</strain>
    </source>
</reference>
<dbReference type="EMBL" id="CP063212">
    <property type="protein sequence ID" value="QOR46886.1"/>
    <property type="molecule type" value="Genomic_DNA"/>
</dbReference>
<name>A0A7M1QYE8_9ACTO</name>
<sequence>MRFLLPPIYLKPAIELLQAMPLAGSASRARTKLIHLLQGAYASFAEDEYALVTQYATTSDDGTPVFDSDGTFTLKDPQMAKEFHDQHQALFNRRIEVAGPTYEQHASDIQAFLDASPMELTGIQAEAYNVLYDAIIETLDEDKDRQ</sequence>
<dbReference type="RefSeq" id="WP_197551993.1">
    <property type="nucleotide sequence ID" value="NZ_CP063212.1"/>
</dbReference>
<dbReference type="AlphaFoldDB" id="A0A7M1QYE8"/>
<proteinExistence type="predicted"/>
<protein>
    <submittedName>
        <fullName evidence="1">DUF1617 family protein</fullName>
    </submittedName>
</protein>
<gene>
    <name evidence="1" type="ORF">INS90_06205</name>
</gene>